<dbReference type="PANTHER" id="PTHR11960">
    <property type="entry name" value="EUKARYOTIC TRANSLATION INITIATION FACTOR 4E RELATED"/>
    <property type="match status" value="1"/>
</dbReference>
<dbReference type="PANTHER" id="PTHR11960:SF66">
    <property type="entry name" value="EUKARYOTIC TRANSLATION INITIATION FACTOR 4E TYPE 3"/>
    <property type="match status" value="1"/>
</dbReference>
<proteinExistence type="inferred from homology"/>
<evidence type="ECO:0000256" key="3">
    <source>
        <dbReference type="ARBA" id="ARBA00022884"/>
    </source>
</evidence>
<gene>
    <name evidence="7" type="ORF">SAPIO_CDS10430</name>
</gene>
<feature type="region of interest" description="Disordered" evidence="6">
    <location>
        <begin position="1"/>
        <end position="37"/>
    </location>
</feature>
<evidence type="ECO:0000313" key="7">
    <source>
        <dbReference type="EMBL" id="KEZ39050.1"/>
    </source>
</evidence>
<comment type="similarity">
    <text evidence="5">Belongs to the eukaryotic initiation factor 4E family.</text>
</comment>
<dbReference type="GO" id="GO:0003743">
    <property type="term" value="F:translation initiation factor activity"/>
    <property type="evidence" value="ECO:0007669"/>
    <property type="project" value="UniProtKB-KW"/>
</dbReference>
<dbReference type="InterPro" id="IPR001040">
    <property type="entry name" value="TIF_eIF_4E"/>
</dbReference>
<sequence>MATRPALFTRGLSGLAQSSDPDSPAVASPAEKRDDAKRNFLKTMRPLPTQHYWNVYFDRQAKERKDDQEYQAQLEQLGTQIESVQDFWRYNNNTPVDQIKMRESIYLFKQGFRPIWEDRRNINGGSWTFRVPKAIGPDVWTRVQLLAIGEKFESVLDAGDQLCGVGLSVRFNSHNITIWHRDSSKQKSIDGILACVLEELPPELRPKPDNYFYKKHADHPGFKAPPELQAVLDSQKRNAEREAAAAATAAAAAAAKEKEADA</sequence>
<organism evidence="7 8">
    <name type="scientific">Pseudallescheria apiosperma</name>
    <name type="common">Scedosporium apiospermum</name>
    <dbReference type="NCBI Taxonomy" id="563466"/>
    <lineage>
        <taxon>Eukaryota</taxon>
        <taxon>Fungi</taxon>
        <taxon>Dikarya</taxon>
        <taxon>Ascomycota</taxon>
        <taxon>Pezizomycotina</taxon>
        <taxon>Sordariomycetes</taxon>
        <taxon>Hypocreomycetidae</taxon>
        <taxon>Microascales</taxon>
        <taxon>Microascaceae</taxon>
        <taxon>Scedosporium</taxon>
    </lineage>
</organism>
<keyword evidence="2" id="KW-0810">Translation regulation</keyword>
<dbReference type="GO" id="GO:0006417">
    <property type="term" value="P:regulation of translation"/>
    <property type="evidence" value="ECO:0007669"/>
    <property type="project" value="UniProtKB-KW"/>
</dbReference>
<dbReference type="OMA" id="LPLQYHW"/>
<evidence type="ECO:0000256" key="1">
    <source>
        <dbReference type="ARBA" id="ARBA00022540"/>
    </source>
</evidence>
<keyword evidence="8" id="KW-1185">Reference proteome</keyword>
<keyword evidence="1 5" id="KW-0396">Initiation factor</keyword>
<dbReference type="Pfam" id="PF01652">
    <property type="entry name" value="IF4E"/>
    <property type="match status" value="1"/>
</dbReference>
<dbReference type="Proteomes" id="UP000028545">
    <property type="component" value="Unassembled WGS sequence"/>
</dbReference>
<evidence type="ECO:0000256" key="2">
    <source>
        <dbReference type="ARBA" id="ARBA00022845"/>
    </source>
</evidence>
<evidence type="ECO:0008006" key="9">
    <source>
        <dbReference type="Google" id="ProtNLM"/>
    </source>
</evidence>
<feature type="compositionally biased region" description="Low complexity" evidence="6">
    <location>
        <begin position="16"/>
        <end position="29"/>
    </location>
</feature>
<dbReference type="InterPro" id="IPR023398">
    <property type="entry name" value="TIF_eIF4e-like"/>
</dbReference>
<dbReference type="FunFam" id="3.30.760.10:FF:000016">
    <property type="entry name" value="Translation initiation factor eIF4E, putative"/>
    <property type="match status" value="1"/>
</dbReference>
<dbReference type="RefSeq" id="XP_016638849.1">
    <property type="nucleotide sequence ID" value="XM_016784016.1"/>
</dbReference>
<evidence type="ECO:0000313" key="8">
    <source>
        <dbReference type="Proteomes" id="UP000028545"/>
    </source>
</evidence>
<dbReference type="HOGENOM" id="CLU_043552_5_0_1"/>
<reference evidence="7 8" key="1">
    <citation type="journal article" date="2014" name="Genome Announc.">
        <title>Draft genome sequence of the pathogenic fungus Scedosporium apiospermum.</title>
        <authorList>
            <person name="Vandeputte P."/>
            <person name="Ghamrawi S."/>
            <person name="Rechenmann M."/>
            <person name="Iltis A."/>
            <person name="Giraud S."/>
            <person name="Fleury M."/>
            <person name="Thornton C."/>
            <person name="Delhaes L."/>
            <person name="Meyer W."/>
            <person name="Papon N."/>
            <person name="Bouchara J.P."/>
        </authorList>
    </citation>
    <scope>NUCLEOTIDE SEQUENCE [LARGE SCALE GENOMIC DNA]</scope>
    <source>
        <strain evidence="7 8">IHEM 14462</strain>
    </source>
</reference>
<dbReference type="KEGG" id="sapo:SAPIO_CDS10430"/>
<accession>A0A084FVD8</accession>
<evidence type="ECO:0000256" key="6">
    <source>
        <dbReference type="SAM" id="MobiDB-lite"/>
    </source>
</evidence>
<keyword evidence="4 5" id="KW-0648">Protein biosynthesis</keyword>
<dbReference type="GeneID" id="27719626"/>
<keyword evidence="3 5" id="KW-0694">RNA-binding</keyword>
<evidence type="ECO:0000256" key="5">
    <source>
        <dbReference type="RuleBase" id="RU004374"/>
    </source>
</evidence>
<dbReference type="EMBL" id="JOWA01000165">
    <property type="protein sequence ID" value="KEZ39050.1"/>
    <property type="molecule type" value="Genomic_DNA"/>
</dbReference>
<dbReference type="GO" id="GO:0016281">
    <property type="term" value="C:eukaryotic translation initiation factor 4F complex"/>
    <property type="evidence" value="ECO:0007669"/>
    <property type="project" value="TreeGrafter"/>
</dbReference>
<dbReference type="Gene3D" id="3.30.760.10">
    <property type="entry name" value="RNA Cap, Translation Initiation Factor Eif4e"/>
    <property type="match status" value="1"/>
</dbReference>
<evidence type="ECO:0000256" key="4">
    <source>
        <dbReference type="ARBA" id="ARBA00022917"/>
    </source>
</evidence>
<dbReference type="SUPFAM" id="SSF55418">
    <property type="entry name" value="eIF4e-like"/>
    <property type="match status" value="1"/>
</dbReference>
<dbReference type="VEuPathDB" id="FungiDB:SAPIO_CDS10430"/>
<dbReference type="OrthoDB" id="17977at2759"/>
<dbReference type="AlphaFoldDB" id="A0A084FVD8"/>
<comment type="caution">
    <text evidence="7">The sequence shown here is derived from an EMBL/GenBank/DDBJ whole genome shotgun (WGS) entry which is preliminary data.</text>
</comment>
<protein>
    <recommendedName>
        <fullName evidence="9">Eukaryotic initiation factor 4E</fullName>
    </recommendedName>
</protein>
<name>A0A084FVD8_PSEDA</name>
<dbReference type="GO" id="GO:0000340">
    <property type="term" value="F:RNA 7-methylguanosine cap binding"/>
    <property type="evidence" value="ECO:0007669"/>
    <property type="project" value="TreeGrafter"/>
</dbReference>